<evidence type="ECO:0000313" key="2">
    <source>
        <dbReference type="EMBL" id="KAJ8452943.1"/>
    </source>
</evidence>
<evidence type="ECO:0000313" key="3">
    <source>
        <dbReference type="Proteomes" id="UP001153076"/>
    </source>
</evidence>
<feature type="coiled-coil region" evidence="1">
    <location>
        <begin position="387"/>
        <end position="421"/>
    </location>
</feature>
<name>A0A9Q1L1T7_9CARY</name>
<proteinExistence type="predicted"/>
<comment type="caution">
    <text evidence="2">The sequence shown here is derived from an EMBL/GenBank/DDBJ whole genome shotgun (WGS) entry which is preliminary data.</text>
</comment>
<feature type="coiled-coil region" evidence="1">
    <location>
        <begin position="805"/>
        <end position="857"/>
    </location>
</feature>
<dbReference type="PANTHER" id="PTHR45287">
    <property type="entry name" value="OS03G0691500 PROTEIN"/>
    <property type="match status" value="1"/>
</dbReference>
<keyword evidence="3" id="KW-1185">Reference proteome</keyword>
<feature type="coiled-coil region" evidence="1">
    <location>
        <begin position="5"/>
        <end position="235"/>
    </location>
</feature>
<protein>
    <submittedName>
        <fullName evidence="2">Uncharacterized protein</fullName>
    </submittedName>
</protein>
<dbReference type="EMBL" id="JAKOGI010000002">
    <property type="protein sequence ID" value="KAJ8452943.1"/>
    <property type="molecule type" value="Genomic_DNA"/>
</dbReference>
<feature type="coiled-coil region" evidence="1">
    <location>
        <begin position="278"/>
        <end position="347"/>
    </location>
</feature>
<dbReference type="AlphaFoldDB" id="A0A9Q1L1T7"/>
<organism evidence="2 3">
    <name type="scientific">Carnegiea gigantea</name>
    <dbReference type="NCBI Taxonomy" id="171969"/>
    <lineage>
        <taxon>Eukaryota</taxon>
        <taxon>Viridiplantae</taxon>
        <taxon>Streptophyta</taxon>
        <taxon>Embryophyta</taxon>
        <taxon>Tracheophyta</taxon>
        <taxon>Spermatophyta</taxon>
        <taxon>Magnoliopsida</taxon>
        <taxon>eudicotyledons</taxon>
        <taxon>Gunneridae</taxon>
        <taxon>Pentapetalae</taxon>
        <taxon>Caryophyllales</taxon>
        <taxon>Cactineae</taxon>
        <taxon>Cactaceae</taxon>
        <taxon>Cactoideae</taxon>
        <taxon>Echinocereeae</taxon>
        <taxon>Carnegiea</taxon>
    </lineage>
</organism>
<dbReference type="PANTHER" id="PTHR45287:SF4">
    <property type="entry name" value="OS03G0691500 PROTEIN"/>
    <property type="match status" value="1"/>
</dbReference>
<dbReference type="OrthoDB" id="685795at2759"/>
<accession>A0A9Q1L1T7</accession>
<feature type="coiled-coil region" evidence="1">
    <location>
        <begin position="524"/>
        <end position="700"/>
    </location>
</feature>
<dbReference type="Proteomes" id="UP001153076">
    <property type="component" value="Unassembled WGS sequence"/>
</dbReference>
<dbReference type="InterPro" id="IPR040262">
    <property type="entry name" value="At4g38062-like"/>
</dbReference>
<gene>
    <name evidence="2" type="ORF">Cgig2_014706</name>
</gene>
<sequence>MAGKMDEVCKELDEVKTELEKLKEDYRIKTQVSETLRRASTDQLAKIQEAKAQLENQSKELNAKSEELAETRQLCEDIKSKLHETESSLRQVRSMNDKLRADSDEKLQKLEEENRKLAFALEDAMGRAEELDRKLHARIKEADGLKKLLSDSQRKCLEAEEKARAEKELRHRDDVISRLEEQTKSIRDQLKWKKEQFGHLEEAHKQLQDQFQSSKKEWASEKSDLLQEISTLQSKFDAQVRIAESLESHLKMCNQALAHEESRRKMLEVQLSESTQCFENVLAEYEEAKAKIESLNSKRDEEIASLRNLLGMKEMLMKEMDYNVAHLEQENKDLLESVKELQEAQINKRKVDPSIAKMRNKLKNLEQVHNKCALTLKEREAEWNFKMEKLIDDIKCYEHDLKRQAEQMHQLKNQLDDCHSALEVSGEETSILLMVLKSELSDSCSKLSNSDAQVQAFNKEIGEMGHCSSLKAQIDLKQAREEIASLTQKIESLSSLEEHNAILVNEIQERKEILEDALICQLHLKEQVREMEAALKKVSDALEKSNFELGIKINVARQAMMELEQWKSKAETVRNSLEQSQAYCKQMESSLLKQVETEQGLRKENESLQCRMKEQEQKIEDLHNNIATLEQKLAQTEAANEALTFQVAEAQENEEHYVQMINERDATVENLQKELERKEQQSARREYEAAESARLEAQNVFEGEKEKLCMITRQKDECIRSLQSLASSLEQNFMDTVLFSLSQGVENLVKIASVEDALKKTTSDMNAEVERKNTVMAQLEYEISSLHEKVVLQEESLSHMKKSCKEQLEALVEDKNLEIEKLACQLRDEQTKTKEMVQDLELEKEATTNTIKRLSSERDGLLLYMDGICEQIGEFCTQDAKLEEMLGNLLQNFEEDGRNPSEITSKKRCELKQKDVNYISMEKEVEPGLGSSRQLMLLYSAVFI</sequence>
<reference evidence="2" key="1">
    <citation type="submission" date="2022-04" db="EMBL/GenBank/DDBJ databases">
        <title>Carnegiea gigantea Genome sequencing and assembly v2.</title>
        <authorList>
            <person name="Copetti D."/>
            <person name="Sanderson M.J."/>
            <person name="Burquez A."/>
            <person name="Wojciechowski M.F."/>
        </authorList>
    </citation>
    <scope>NUCLEOTIDE SEQUENCE</scope>
    <source>
        <strain evidence="2">SGP5-SGP5p</strain>
        <tissue evidence="2">Aerial part</tissue>
    </source>
</reference>
<feature type="coiled-coil region" evidence="1">
    <location>
        <begin position="469"/>
        <end position="496"/>
    </location>
</feature>
<evidence type="ECO:0000256" key="1">
    <source>
        <dbReference type="SAM" id="Coils"/>
    </source>
</evidence>
<keyword evidence="1" id="KW-0175">Coiled coil</keyword>